<comment type="caution">
    <text evidence="2">The sequence shown here is derived from an EMBL/GenBank/DDBJ whole genome shotgun (WGS) entry which is preliminary data.</text>
</comment>
<accession>A0A9P7SC34</accession>
<dbReference type="SUPFAM" id="SSF54695">
    <property type="entry name" value="POZ domain"/>
    <property type="match status" value="1"/>
</dbReference>
<dbReference type="AlphaFoldDB" id="A0A9P7SC34"/>
<evidence type="ECO:0000313" key="3">
    <source>
        <dbReference type="Proteomes" id="UP000706124"/>
    </source>
</evidence>
<dbReference type="OrthoDB" id="9997739at2759"/>
<dbReference type="EMBL" id="SRPO01000951">
    <property type="protein sequence ID" value="KAG5928047.1"/>
    <property type="molecule type" value="Genomic_DNA"/>
</dbReference>
<dbReference type="Gene3D" id="3.30.710.10">
    <property type="entry name" value="Potassium Channel Kv1.1, Chain A"/>
    <property type="match status" value="1"/>
</dbReference>
<organism evidence="2 3">
    <name type="scientific">Claviceps pazoutovae</name>
    <dbReference type="NCBI Taxonomy" id="1649127"/>
    <lineage>
        <taxon>Eukaryota</taxon>
        <taxon>Fungi</taxon>
        <taxon>Dikarya</taxon>
        <taxon>Ascomycota</taxon>
        <taxon>Pezizomycotina</taxon>
        <taxon>Sordariomycetes</taxon>
        <taxon>Hypocreomycetidae</taxon>
        <taxon>Hypocreales</taxon>
        <taxon>Clavicipitaceae</taxon>
        <taxon>Claviceps</taxon>
    </lineage>
</organism>
<feature type="compositionally biased region" description="Basic residues" evidence="1">
    <location>
        <begin position="108"/>
        <end position="124"/>
    </location>
</feature>
<protein>
    <recommendedName>
        <fullName evidence="4">BTB domain-containing protein</fullName>
    </recommendedName>
</protein>
<proteinExistence type="predicted"/>
<keyword evidence="3" id="KW-1185">Reference proteome</keyword>
<name>A0A9P7SC34_9HYPO</name>
<dbReference type="Proteomes" id="UP000706124">
    <property type="component" value="Unassembled WGS sequence"/>
</dbReference>
<sequence length="271" mass="30202">MQASPYYGSLVGKTKEEFFLHSAMVASKSQELRKMAIRPFAEVPNRHVQLADDDARTFIAFSEFIYSGRRLSHANDAIRHVAPFTQVHCSLSLSTPSTRGRWVPPHMRASKSKAAKSKTTKCHTQKTESKEYGYEDNAAEPAAATDLTTGNLNTEYSQFFIARAKVFMFEECYGVVGLTALAIQKLHKVLCGFQLSRKRVDDTMALVRFCYERPGSQKLRELVISYSDAILDSEITMDHFRGVLKERALRAAFAEDIALLLSSGSATGALS</sequence>
<reference evidence="2 3" key="1">
    <citation type="journal article" date="2020" name="bioRxiv">
        <title>Whole genome comparisons of ergot fungi reveals the divergence and evolution of species within the genus Claviceps are the result of varying mechanisms driving genome evolution and host range expansion.</title>
        <authorList>
            <person name="Wyka S.A."/>
            <person name="Mondo S.J."/>
            <person name="Liu M."/>
            <person name="Dettman J."/>
            <person name="Nalam V."/>
            <person name="Broders K.D."/>
        </authorList>
    </citation>
    <scope>NUCLEOTIDE SEQUENCE [LARGE SCALE GENOMIC DNA]</scope>
    <source>
        <strain evidence="2 3">CCC 1485</strain>
    </source>
</reference>
<dbReference type="InterPro" id="IPR011333">
    <property type="entry name" value="SKP1/BTB/POZ_sf"/>
</dbReference>
<feature type="region of interest" description="Disordered" evidence="1">
    <location>
        <begin position="98"/>
        <end position="128"/>
    </location>
</feature>
<evidence type="ECO:0000256" key="1">
    <source>
        <dbReference type="SAM" id="MobiDB-lite"/>
    </source>
</evidence>
<evidence type="ECO:0000313" key="2">
    <source>
        <dbReference type="EMBL" id="KAG5928047.1"/>
    </source>
</evidence>
<evidence type="ECO:0008006" key="4">
    <source>
        <dbReference type="Google" id="ProtNLM"/>
    </source>
</evidence>
<gene>
    <name evidence="2" type="ORF">E4U60_007878</name>
</gene>